<reference evidence="5 7" key="1">
    <citation type="journal article" date="2008" name="Science">
        <title>The Physcomitrella genome reveals evolutionary insights into the conquest of land by plants.</title>
        <authorList>
            <person name="Rensing S."/>
            <person name="Lang D."/>
            <person name="Zimmer A."/>
            <person name="Terry A."/>
            <person name="Salamov A."/>
            <person name="Shapiro H."/>
            <person name="Nishiyama T."/>
            <person name="Perroud P.-F."/>
            <person name="Lindquist E."/>
            <person name="Kamisugi Y."/>
            <person name="Tanahashi T."/>
            <person name="Sakakibara K."/>
            <person name="Fujita T."/>
            <person name="Oishi K."/>
            <person name="Shin-I T."/>
            <person name="Kuroki Y."/>
            <person name="Toyoda A."/>
            <person name="Suzuki Y."/>
            <person name="Hashimoto A."/>
            <person name="Yamaguchi K."/>
            <person name="Sugano A."/>
            <person name="Kohara Y."/>
            <person name="Fujiyama A."/>
            <person name="Anterola A."/>
            <person name="Aoki S."/>
            <person name="Ashton N."/>
            <person name="Barbazuk W.B."/>
            <person name="Barker E."/>
            <person name="Bennetzen J."/>
            <person name="Bezanilla M."/>
            <person name="Blankenship R."/>
            <person name="Cho S.H."/>
            <person name="Dutcher S."/>
            <person name="Estelle M."/>
            <person name="Fawcett J.A."/>
            <person name="Gundlach H."/>
            <person name="Hanada K."/>
            <person name="Heyl A."/>
            <person name="Hicks K.A."/>
            <person name="Hugh J."/>
            <person name="Lohr M."/>
            <person name="Mayer K."/>
            <person name="Melkozernov A."/>
            <person name="Murata T."/>
            <person name="Nelson D."/>
            <person name="Pils B."/>
            <person name="Prigge M."/>
            <person name="Reiss B."/>
            <person name="Renner T."/>
            <person name="Rombauts S."/>
            <person name="Rushton P."/>
            <person name="Sanderfoot A."/>
            <person name="Schween G."/>
            <person name="Shiu S.-H."/>
            <person name="Stueber K."/>
            <person name="Theodoulou F.L."/>
            <person name="Tu H."/>
            <person name="Van de Peer Y."/>
            <person name="Verrier P.J."/>
            <person name="Waters E."/>
            <person name="Wood A."/>
            <person name="Yang L."/>
            <person name="Cove D."/>
            <person name="Cuming A."/>
            <person name="Hasebe M."/>
            <person name="Lucas S."/>
            <person name="Mishler D.B."/>
            <person name="Reski R."/>
            <person name="Grigoriev I."/>
            <person name="Quatrano R.S."/>
            <person name="Boore J.L."/>
        </authorList>
    </citation>
    <scope>NUCLEOTIDE SEQUENCE [LARGE SCALE GENOMIC DNA]</scope>
    <source>
        <strain evidence="6 7">cv. Gransden 2004</strain>
    </source>
</reference>
<feature type="domain" description="FAD-binding" evidence="4">
    <location>
        <begin position="102"/>
        <end position="427"/>
    </location>
</feature>
<dbReference type="KEGG" id="ppp:112284773"/>
<proteinExistence type="inferred from homology"/>
<dbReference type="GeneID" id="112284773"/>
<evidence type="ECO:0000313" key="6">
    <source>
        <dbReference type="EnsemblPlants" id="Pp3c7_17950V3.1"/>
    </source>
</evidence>
<evidence type="ECO:0000256" key="3">
    <source>
        <dbReference type="ARBA" id="ARBA00024018"/>
    </source>
</evidence>
<dbReference type="EMBL" id="ABEU02000007">
    <property type="protein sequence ID" value="PNR51328.1"/>
    <property type="molecule type" value="Genomic_DNA"/>
</dbReference>
<dbReference type="EnsemblPlants" id="Pp3c7_17950V3.2">
    <property type="protein sequence ID" value="Pp3c7_17950V3.2"/>
    <property type="gene ID" value="Pp3c7_17950"/>
</dbReference>
<dbReference type="OrthoDB" id="655030at2759"/>
<dbReference type="PANTHER" id="PTHR45934">
    <property type="entry name" value="FAD/NAD(P)-BINDING OXIDOREDUCTASE FAMILY PROTEIN"/>
    <property type="match status" value="1"/>
</dbReference>
<dbReference type="PANTHER" id="PTHR45934:SF9">
    <property type="entry name" value="FAD_NAD(P)-BINDING OXIDOREDUCTASE FAMILY PROTEIN"/>
    <property type="match status" value="1"/>
</dbReference>
<dbReference type="Proteomes" id="UP000006727">
    <property type="component" value="Chromosome 7"/>
</dbReference>
<dbReference type="AlphaFoldDB" id="A0A2K1KC28"/>
<dbReference type="InterPro" id="IPR044560">
    <property type="entry name" value="MOase"/>
</dbReference>
<protein>
    <recommendedName>
        <fullName evidence="4">FAD-binding domain-containing protein</fullName>
    </recommendedName>
</protein>
<evidence type="ECO:0000313" key="5">
    <source>
        <dbReference type="EMBL" id="PNR51328.1"/>
    </source>
</evidence>
<dbReference type="Gene3D" id="3.50.50.60">
    <property type="entry name" value="FAD/NAD(P)-binding domain"/>
    <property type="match status" value="1"/>
</dbReference>
<dbReference type="GO" id="GO:0071949">
    <property type="term" value="F:FAD binding"/>
    <property type="evidence" value="ECO:0007669"/>
    <property type="project" value="InterPro"/>
</dbReference>
<evidence type="ECO:0000259" key="4">
    <source>
        <dbReference type="Pfam" id="PF01494"/>
    </source>
</evidence>
<dbReference type="FunCoup" id="A0A2K1KC28">
    <property type="interactions" value="572"/>
</dbReference>
<organism evidence="5">
    <name type="scientific">Physcomitrium patens</name>
    <name type="common">Spreading-leaved earth moss</name>
    <name type="synonym">Physcomitrella patens</name>
    <dbReference type="NCBI Taxonomy" id="3218"/>
    <lineage>
        <taxon>Eukaryota</taxon>
        <taxon>Viridiplantae</taxon>
        <taxon>Streptophyta</taxon>
        <taxon>Embryophyta</taxon>
        <taxon>Bryophyta</taxon>
        <taxon>Bryophytina</taxon>
        <taxon>Bryopsida</taxon>
        <taxon>Funariidae</taxon>
        <taxon>Funariales</taxon>
        <taxon>Funariaceae</taxon>
        <taxon>Physcomitrium</taxon>
    </lineage>
</organism>
<evidence type="ECO:0000256" key="2">
    <source>
        <dbReference type="ARBA" id="ARBA00023033"/>
    </source>
</evidence>
<dbReference type="SUPFAM" id="SSF51905">
    <property type="entry name" value="FAD/NAD(P)-binding domain"/>
    <property type="match status" value="1"/>
</dbReference>
<dbReference type="EnsemblPlants" id="Pp3c7_17950V3.1">
    <property type="protein sequence ID" value="Pp3c7_17950V3.1"/>
    <property type="gene ID" value="Pp3c7_17950"/>
</dbReference>
<dbReference type="InterPro" id="IPR002938">
    <property type="entry name" value="FAD-bd"/>
</dbReference>
<dbReference type="STRING" id="3218.A0A2K1KC28"/>
<comment type="similarity">
    <text evidence="3">Belongs to the 3-hydroxybenzoate 6-hydroxylase family.</text>
</comment>
<dbReference type="PRINTS" id="PR00420">
    <property type="entry name" value="RNGMNOXGNASE"/>
</dbReference>
<keyword evidence="1" id="KW-0560">Oxidoreductase</keyword>
<reference evidence="5 7" key="2">
    <citation type="journal article" date="2018" name="Plant J.">
        <title>The Physcomitrella patens chromosome-scale assembly reveals moss genome structure and evolution.</title>
        <authorList>
            <person name="Lang D."/>
            <person name="Ullrich K.K."/>
            <person name="Murat F."/>
            <person name="Fuchs J."/>
            <person name="Jenkins J."/>
            <person name="Haas F.B."/>
            <person name="Piednoel M."/>
            <person name="Gundlach H."/>
            <person name="Van Bel M."/>
            <person name="Meyberg R."/>
            <person name="Vives C."/>
            <person name="Morata J."/>
            <person name="Symeonidi A."/>
            <person name="Hiss M."/>
            <person name="Muchero W."/>
            <person name="Kamisugi Y."/>
            <person name="Saleh O."/>
            <person name="Blanc G."/>
            <person name="Decker E.L."/>
            <person name="van Gessel N."/>
            <person name="Grimwood J."/>
            <person name="Hayes R.D."/>
            <person name="Graham S.W."/>
            <person name="Gunter L.E."/>
            <person name="McDaniel S.F."/>
            <person name="Hoernstein S.N.W."/>
            <person name="Larsson A."/>
            <person name="Li F.W."/>
            <person name="Perroud P.F."/>
            <person name="Phillips J."/>
            <person name="Ranjan P."/>
            <person name="Rokshar D.S."/>
            <person name="Rothfels C.J."/>
            <person name="Schneider L."/>
            <person name="Shu S."/>
            <person name="Stevenson D.W."/>
            <person name="Thummler F."/>
            <person name="Tillich M."/>
            <person name="Villarreal Aguilar J.C."/>
            <person name="Widiez T."/>
            <person name="Wong G.K."/>
            <person name="Wymore A."/>
            <person name="Zhang Y."/>
            <person name="Zimmer A.D."/>
            <person name="Quatrano R.S."/>
            <person name="Mayer K.F.X."/>
            <person name="Goodstein D."/>
            <person name="Casacuberta J.M."/>
            <person name="Vandepoele K."/>
            <person name="Reski R."/>
            <person name="Cuming A.C."/>
            <person name="Tuskan G.A."/>
            <person name="Maumus F."/>
            <person name="Salse J."/>
            <person name="Schmutz J."/>
            <person name="Rensing S.A."/>
        </authorList>
    </citation>
    <scope>NUCLEOTIDE SEQUENCE [LARGE SCALE GENOMIC DNA]</scope>
    <source>
        <strain evidence="6 7">cv. Gransden 2004</strain>
    </source>
</reference>
<dbReference type="Gramene" id="Pp3c7_17950V3.1">
    <property type="protein sequence ID" value="Pp3c7_17950V3.1"/>
    <property type="gene ID" value="Pp3c7_17950"/>
</dbReference>
<dbReference type="Gramene" id="Pp3c7_17950V3.2">
    <property type="protein sequence ID" value="Pp3c7_17950V3.2"/>
    <property type="gene ID" value="Pp3c7_17950"/>
</dbReference>
<evidence type="ECO:0000256" key="1">
    <source>
        <dbReference type="ARBA" id="ARBA00023002"/>
    </source>
</evidence>
<name>A0A2K1KC28_PHYPA</name>
<keyword evidence="7" id="KW-1185">Reference proteome</keyword>
<dbReference type="PaxDb" id="3218-PP1S2_657V6.2"/>
<dbReference type="InterPro" id="IPR036188">
    <property type="entry name" value="FAD/NAD-bd_sf"/>
</dbReference>
<keyword evidence="2" id="KW-0503">Monooxygenase</keyword>
<gene>
    <name evidence="6" type="primary">LOC112284773</name>
    <name evidence="5" type="ORF">PHYPA_010514</name>
</gene>
<dbReference type="Pfam" id="PF01494">
    <property type="entry name" value="FAD_binding_3"/>
    <property type="match status" value="1"/>
</dbReference>
<dbReference type="Gramene" id="Pp3c7_17950V3.3">
    <property type="protein sequence ID" value="Pp3c7_17950V3.3"/>
    <property type="gene ID" value="Pp3c7_17950"/>
</dbReference>
<reference evidence="6" key="3">
    <citation type="submission" date="2020-12" db="UniProtKB">
        <authorList>
            <consortium name="EnsemblPlants"/>
        </authorList>
    </citation>
    <scope>IDENTIFICATION</scope>
</reference>
<evidence type="ECO:0000313" key="7">
    <source>
        <dbReference type="Proteomes" id="UP000006727"/>
    </source>
</evidence>
<accession>A0A2K1KC28</accession>
<dbReference type="RefSeq" id="XP_024380767.1">
    <property type="nucleotide sequence ID" value="XM_024524999.2"/>
</dbReference>
<dbReference type="OMA" id="LDRPTSW"/>
<dbReference type="EnsemblPlants" id="Pp3c7_17950V3.3">
    <property type="protein sequence ID" value="Pp3c7_17950V3.3"/>
    <property type="gene ID" value="Pp3c7_17950"/>
</dbReference>
<dbReference type="GO" id="GO:0004497">
    <property type="term" value="F:monooxygenase activity"/>
    <property type="evidence" value="ECO:0007669"/>
    <property type="project" value="UniProtKB-KW"/>
</dbReference>
<sequence length="507" mass="55208">MAVCSFYSAMTSPISAYTCPITRQQCVAPMTVCRSFPASHRNGADHGSLFLPFRNVSVNRRRGLCRNVKVGIGGRKVMSMVGGAQLEEKSKHSAPRENDVQTVVVVGAGLAGLATALALHRVGVKALVLEQSGNLRAEGTSLTLFPNAWRALDTLGIADELRGSFTNITGGRMRSNDGKVIKEFENSDCPGGPYEVRAVERQALLKALNQALPSDTIMFNSRVKSIRKPRDMQSPTEVELENGNVIKTKVLVGCDGARSVVAQWMGLSEPRAVGQTAIRGLAEFNSGHQFQSRVEQIIGQGVRAGLVPVTQYKVYWFILFNTTASVPSRITDPNKIKEEALRYMEGWPSDILECICNTPPESFNRSNLRDRWSIPLVTAQEASNGITLAGDAAHPMTPNLGQGGCTSLEDSVVLTRKLCDALRGGKDEDPSVLSRKIATALRDYENERWARTFRLTVKSFVFGSALAWDSSVICFVRDNFALPIIFRASVVLGSSKFDCGALPPPLD</sequence>